<gene>
    <name evidence="2" type="ORF">ATB53_05510</name>
</gene>
<evidence type="ECO:0000313" key="3">
    <source>
        <dbReference type="Proteomes" id="UP000055854"/>
    </source>
</evidence>
<proteinExistence type="predicted"/>
<feature type="compositionally biased region" description="Low complexity" evidence="1">
    <location>
        <begin position="41"/>
        <end position="56"/>
    </location>
</feature>
<dbReference type="RefSeq" id="WP_003465567.1">
    <property type="nucleotide sequence ID" value="NZ_LNVN01000009.1"/>
</dbReference>
<evidence type="ECO:0000256" key="1">
    <source>
        <dbReference type="SAM" id="MobiDB-lite"/>
    </source>
</evidence>
<dbReference type="Proteomes" id="UP000055854">
    <property type="component" value="Unassembled WGS sequence"/>
</dbReference>
<feature type="region of interest" description="Disordered" evidence="1">
    <location>
        <begin position="41"/>
        <end position="68"/>
    </location>
</feature>
<organism evidence="2 3">
    <name type="scientific">Xanthomonas campestris pv. translucens</name>
    <dbReference type="NCBI Taxonomy" id="343"/>
    <lineage>
        <taxon>Bacteria</taxon>
        <taxon>Pseudomonadati</taxon>
        <taxon>Pseudomonadota</taxon>
        <taxon>Gammaproteobacteria</taxon>
        <taxon>Lysobacterales</taxon>
        <taxon>Lysobacteraceae</taxon>
        <taxon>Xanthomonas</taxon>
        <taxon>Xanthomonas translucens group</taxon>
    </lineage>
</organism>
<reference evidence="2 3" key="1">
    <citation type="submission" date="2015-11" db="EMBL/GenBank/DDBJ databases">
        <title>Long Read and Single Molecule DNA Sequencing Simplifies Genome Assembly and TAL Effector Gene Analysis of Xanthomonas translucens.</title>
        <authorList>
            <person name="Peng Z."/>
            <person name="Hu Y."/>
            <person name="Xie J."/>
            <person name="Potnis N."/>
            <person name="Akhunova A."/>
            <person name="Jones J."/>
            <person name="Liu Z."/>
            <person name="White F."/>
            <person name="Liu S."/>
        </authorList>
    </citation>
    <scope>NUCLEOTIDE SEQUENCE [LARGE SCALE GENOMIC DNA]</scope>
    <source>
        <strain evidence="2 3">B1</strain>
    </source>
</reference>
<accession>A0A120EVV9</accession>
<dbReference type="AlphaFoldDB" id="A0A120EVV9"/>
<protein>
    <submittedName>
        <fullName evidence="2">Uncharacterized protein</fullName>
    </submittedName>
</protein>
<name>A0A120EVV9_XANCT</name>
<dbReference type="EMBL" id="LNTA01000249">
    <property type="protein sequence ID" value="KWV11899.1"/>
    <property type="molecule type" value="Genomic_DNA"/>
</dbReference>
<evidence type="ECO:0000313" key="2">
    <source>
        <dbReference type="EMBL" id="KWV11899.1"/>
    </source>
</evidence>
<comment type="caution">
    <text evidence="2">The sequence shown here is derived from an EMBL/GenBank/DDBJ whole genome shotgun (WGS) entry which is preliminary data.</text>
</comment>
<sequence>MLRNRGAMTGDCANRHRRAHRHLNAIGAPCAGRSVNRSAAVSRAAPPARSATTRSALPAFTPGAAGAC</sequence>